<comment type="caution">
    <text evidence="1">The sequence shown here is derived from an EMBL/GenBank/DDBJ whole genome shotgun (WGS) entry which is preliminary data.</text>
</comment>
<sequence length="100" mass="11641">STMFRALRIHRGRSFSYKRCMNEEMQDRVSSSQKQLIRINLRYKSDESLSQSEQVTSSDTNMNVGAELSTQLMRTDVLRILNSFIQQREIQSLALEHGLD</sequence>
<reference evidence="1" key="1">
    <citation type="submission" date="2023-04" db="EMBL/GenBank/DDBJ databases">
        <title>A chromosome-level genome assembly of the parasitoid wasp Eretmocerus hayati.</title>
        <authorList>
            <person name="Zhong Y."/>
            <person name="Liu S."/>
            <person name="Liu Y."/>
        </authorList>
    </citation>
    <scope>NUCLEOTIDE SEQUENCE</scope>
    <source>
        <strain evidence="1">ZJU_SS_LIU_2023</strain>
    </source>
</reference>
<feature type="non-terminal residue" evidence="1">
    <location>
        <position position="100"/>
    </location>
</feature>
<organism evidence="1 2">
    <name type="scientific">Eretmocerus hayati</name>
    <dbReference type="NCBI Taxonomy" id="131215"/>
    <lineage>
        <taxon>Eukaryota</taxon>
        <taxon>Metazoa</taxon>
        <taxon>Ecdysozoa</taxon>
        <taxon>Arthropoda</taxon>
        <taxon>Hexapoda</taxon>
        <taxon>Insecta</taxon>
        <taxon>Pterygota</taxon>
        <taxon>Neoptera</taxon>
        <taxon>Endopterygota</taxon>
        <taxon>Hymenoptera</taxon>
        <taxon>Apocrita</taxon>
        <taxon>Proctotrupomorpha</taxon>
        <taxon>Chalcidoidea</taxon>
        <taxon>Aphelinidae</taxon>
        <taxon>Aphelininae</taxon>
        <taxon>Eretmocerus</taxon>
    </lineage>
</organism>
<proteinExistence type="predicted"/>
<protein>
    <submittedName>
        <fullName evidence="1">Uncharacterized protein</fullName>
    </submittedName>
</protein>
<evidence type="ECO:0000313" key="2">
    <source>
        <dbReference type="Proteomes" id="UP001239111"/>
    </source>
</evidence>
<dbReference type="Proteomes" id="UP001239111">
    <property type="component" value="Chromosome 1"/>
</dbReference>
<keyword evidence="2" id="KW-1185">Reference proteome</keyword>
<evidence type="ECO:0000313" key="1">
    <source>
        <dbReference type="EMBL" id="KAJ8685525.1"/>
    </source>
</evidence>
<feature type="non-terminal residue" evidence="1">
    <location>
        <position position="1"/>
    </location>
</feature>
<gene>
    <name evidence="1" type="ORF">QAD02_021318</name>
</gene>
<name>A0ACC2PPM1_9HYME</name>
<dbReference type="EMBL" id="CM056741">
    <property type="protein sequence ID" value="KAJ8685525.1"/>
    <property type="molecule type" value="Genomic_DNA"/>
</dbReference>
<accession>A0ACC2PPM1</accession>